<evidence type="ECO:0000313" key="5">
    <source>
        <dbReference type="Proteomes" id="UP000628775"/>
    </source>
</evidence>
<dbReference type="SUPFAM" id="SSF46565">
    <property type="entry name" value="Chaperone J-domain"/>
    <property type="match status" value="1"/>
</dbReference>
<dbReference type="InterPro" id="IPR036869">
    <property type="entry name" value="J_dom_sf"/>
</dbReference>
<dbReference type="Pfam" id="PF00226">
    <property type="entry name" value="DnaJ"/>
    <property type="match status" value="1"/>
</dbReference>
<gene>
    <name evidence="4" type="ORF">GCM10011391_06650</name>
</gene>
<keyword evidence="2" id="KW-0346">Stress response</keyword>
<dbReference type="RefSeq" id="WP_188689152.1">
    <property type="nucleotide sequence ID" value="NZ_BMIR01000002.1"/>
</dbReference>
<reference evidence="4" key="2">
    <citation type="submission" date="2020-09" db="EMBL/GenBank/DDBJ databases">
        <authorList>
            <person name="Sun Q."/>
            <person name="Zhou Y."/>
        </authorList>
    </citation>
    <scope>NUCLEOTIDE SEQUENCE</scope>
    <source>
        <strain evidence="4">CGMCC 1.15371</strain>
    </source>
</reference>
<dbReference type="InterPro" id="IPR050817">
    <property type="entry name" value="DjlA_DnaK_co-chaperone"/>
</dbReference>
<dbReference type="Proteomes" id="UP000628775">
    <property type="component" value="Unassembled WGS sequence"/>
</dbReference>
<dbReference type="PRINTS" id="PR00625">
    <property type="entry name" value="JDOMAIN"/>
</dbReference>
<evidence type="ECO:0000256" key="1">
    <source>
        <dbReference type="ARBA" id="ARBA00022705"/>
    </source>
</evidence>
<dbReference type="Pfam" id="PF05099">
    <property type="entry name" value="TerB"/>
    <property type="match status" value="1"/>
</dbReference>
<evidence type="ECO:0000256" key="2">
    <source>
        <dbReference type="ARBA" id="ARBA00023016"/>
    </source>
</evidence>
<dbReference type="PROSITE" id="PS50076">
    <property type="entry name" value="DNAJ_2"/>
    <property type="match status" value="1"/>
</dbReference>
<sequence>MSIISTLIILIIIFSIWDWLKRKVSHSATSNYYEHGVHYIQVTCPHCHSALTIPGEGIWNCSECRRPFEYKSGHTYKCKPVLSPAITLIVELYAKFAKADGVVTKEEVQSVDSIIKSSLHPTDKELTEIRTIFNLAKGSSNGFQDIVHSLYELFQDNPQALLNIIENLFVISKTNGQLNNQQETILLYTVNAFNLADQYSTIKAKYYSAIDAYYKVLGCEPSDSLETIKHSYRRLVKEYHPDKYASKQLPKDIMDYANRRFQAIQEAYEQIVKYRTAH</sequence>
<dbReference type="InterPro" id="IPR029024">
    <property type="entry name" value="TerB-like"/>
</dbReference>
<reference evidence="4" key="1">
    <citation type="journal article" date="2014" name="Int. J. Syst. Evol. Microbiol.">
        <title>Complete genome sequence of Corynebacterium casei LMG S-19264T (=DSM 44701T), isolated from a smear-ripened cheese.</title>
        <authorList>
            <consortium name="US DOE Joint Genome Institute (JGI-PGF)"/>
            <person name="Walter F."/>
            <person name="Albersmeier A."/>
            <person name="Kalinowski J."/>
            <person name="Ruckert C."/>
        </authorList>
    </citation>
    <scope>NUCLEOTIDE SEQUENCE</scope>
    <source>
        <strain evidence="4">CGMCC 1.15371</strain>
    </source>
</reference>
<dbReference type="Gene3D" id="1.10.3680.10">
    <property type="entry name" value="TerB-like"/>
    <property type="match status" value="1"/>
</dbReference>
<keyword evidence="1" id="KW-0235">DNA replication</keyword>
<dbReference type="PANTHER" id="PTHR24074">
    <property type="entry name" value="CO-CHAPERONE PROTEIN DJLA"/>
    <property type="match status" value="1"/>
</dbReference>
<evidence type="ECO:0000313" key="4">
    <source>
        <dbReference type="EMBL" id="GGE30657.1"/>
    </source>
</evidence>
<dbReference type="SMART" id="SM00271">
    <property type="entry name" value="DnaJ"/>
    <property type="match status" value="1"/>
</dbReference>
<name>A0A8J2VL58_9BACL</name>
<dbReference type="GO" id="GO:0006260">
    <property type="term" value="P:DNA replication"/>
    <property type="evidence" value="ECO:0007669"/>
    <property type="project" value="UniProtKB-KW"/>
</dbReference>
<dbReference type="SUPFAM" id="SSF158682">
    <property type="entry name" value="TerB-like"/>
    <property type="match status" value="1"/>
</dbReference>
<feature type="domain" description="J" evidence="3">
    <location>
        <begin position="212"/>
        <end position="276"/>
    </location>
</feature>
<dbReference type="InterPro" id="IPR001623">
    <property type="entry name" value="DnaJ_domain"/>
</dbReference>
<organism evidence="4 5">
    <name type="scientific">Pullulanibacillus camelliae</name>
    <dbReference type="NCBI Taxonomy" id="1707096"/>
    <lineage>
        <taxon>Bacteria</taxon>
        <taxon>Bacillati</taxon>
        <taxon>Bacillota</taxon>
        <taxon>Bacilli</taxon>
        <taxon>Bacillales</taxon>
        <taxon>Sporolactobacillaceae</taxon>
        <taxon>Pullulanibacillus</taxon>
    </lineage>
</organism>
<dbReference type="CDD" id="cd06257">
    <property type="entry name" value="DnaJ"/>
    <property type="match status" value="1"/>
</dbReference>
<accession>A0A8J2VL58</accession>
<dbReference type="AlphaFoldDB" id="A0A8J2VL58"/>
<dbReference type="EMBL" id="BMIR01000002">
    <property type="protein sequence ID" value="GGE30657.1"/>
    <property type="molecule type" value="Genomic_DNA"/>
</dbReference>
<dbReference type="InterPro" id="IPR007791">
    <property type="entry name" value="DjlA_N"/>
</dbReference>
<evidence type="ECO:0000259" key="3">
    <source>
        <dbReference type="PROSITE" id="PS50076"/>
    </source>
</evidence>
<keyword evidence="5" id="KW-1185">Reference proteome</keyword>
<protein>
    <recommendedName>
        <fullName evidence="3">J domain-containing protein</fullName>
    </recommendedName>
</protein>
<proteinExistence type="predicted"/>
<dbReference type="Gene3D" id="1.10.287.110">
    <property type="entry name" value="DnaJ domain"/>
    <property type="match status" value="1"/>
</dbReference>
<comment type="caution">
    <text evidence="4">The sequence shown here is derived from an EMBL/GenBank/DDBJ whole genome shotgun (WGS) entry which is preliminary data.</text>
</comment>